<accession>A0AA96IFN3</accession>
<sequence>MKNIFIYIVLLNIFILFFTGCSNKIPSLNDRKQLAFSLINDKNITQKDINTTQFNLFSFQKVSNSCKDGIKVYIEGDGLSWISRNIVSSNPTPTNPISLKLMLLDNSSCKVYLARPCQYINSNSCEEKYWTSHRFNLKVIESYQEVLNNLKKEYSNTKFDLVGYSGGGAIVTLLASFRDDINSITTVAGNLDIEEWSRIKNISKLNGSLNPADFTQSLENIKQYHLIGSNDKIIPKEIFFSYQNRFKNKRNIEYFIYESDHSCCWEKIYKERF</sequence>
<organism evidence="2">
    <name type="scientific">Arcobacter sp. AZ-2023</name>
    <dbReference type="NCBI Taxonomy" id="3074453"/>
    <lineage>
        <taxon>Bacteria</taxon>
        <taxon>Pseudomonadati</taxon>
        <taxon>Campylobacterota</taxon>
        <taxon>Epsilonproteobacteria</taxon>
        <taxon>Campylobacterales</taxon>
        <taxon>Arcobacteraceae</taxon>
        <taxon>Arcobacter</taxon>
    </lineage>
</organism>
<feature type="transmembrane region" description="Helical" evidence="1">
    <location>
        <begin position="6"/>
        <end position="25"/>
    </location>
</feature>
<dbReference type="Gene3D" id="3.40.50.1820">
    <property type="entry name" value="alpha/beta hydrolase"/>
    <property type="match status" value="1"/>
</dbReference>
<keyword evidence="1" id="KW-1133">Transmembrane helix</keyword>
<proteinExistence type="predicted"/>
<dbReference type="GO" id="GO:0016787">
    <property type="term" value="F:hydrolase activity"/>
    <property type="evidence" value="ECO:0007669"/>
    <property type="project" value="UniProtKB-KW"/>
</dbReference>
<dbReference type="AlphaFoldDB" id="A0AA96IFN3"/>
<dbReference type="PROSITE" id="PS51257">
    <property type="entry name" value="PROKAR_LIPOPROTEIN"/>
    <property type="match status" value="1"/>
</dbReference>
<evidence type="ECO:0000313" key="2">
    <source>
        <dbReference type="EMBL" id="WNL29416.1"/>
    </source>
</evidence>
<dbReference type="Pfam" id="PF06028">
    <property type="entry name" value="DUF915"/>
    <property type="match status" value="1"/>
</dbReference>
<protein>
    <submittedName>
        <fullName evidence="2">Alpha/beta hydrolase</fullName>
    </submittedName>
</protein>
<dbReference type="InterPro" id="IPR029058">
    <property type="entry name" value="AB_hydrolase_fold"/>
</dbReference>
<dbReference type="EMBL" id="CP134854">
    <property type="protein sequence ID" value="WNL29416.1"/>
    <property type="molecule type" value="Genomic_DNA"/>
</dbReference>
<keyword evidence="1" id="KW-0812">Transmembrane</keyword>
<dbReference type="SUPFAM" id="SSF53474">
    <property type="entry name" value="alpha/beta-Hydrolases"/>
    <property type="match status" value="1"/>
</dbReference>
<reference evidence="2" key="1">
    <citation type="submission" date="2023-09" db="EMBL/GenBank/DDBJ databases">
        <title>Arcobacter tbilisiensis sp. nov. isolated from chicken meat in Tbilisi, Georgia.</title>
        <authorList>
            <person name="Matthias R."/>
            <person name="Zautner A.E."/>
        </authorList>
    </citation>
    <scope>NUCLEOTIDE SEQUENCE</scope>
    <source>
        <strain evidence="2">LEO 52</strain>
    </source>
</reference>
<keyword evidence="1" id="KW-0472">Membrane</keyword>
<gene>
    <name evidence="2" type="ORF">RMQ68_08580</name>
</gene>
<name>A0AA96IFN3_9BACT</name>
<evidence type="ECO:0000256" key="1">
    <source>
        <dbReference type="SAM" id="Phobius"/>
    </source>
</evidence>
<keyword evidence="2" id="KW-0378">Hydrolase</keyword>
<dbReference type="InterPro" id="IPR010315">
    <property type="entry name" value="DUF915_hydro-like"/>
</dbReference>